<dbReference type="EMBL" id="SJJR01000042">
    <property type="protein sequence ID" value="TCB87393.1"/>
    <property type="molecule type" value="Genomic_DNA"/>
</dbReference>
<accession>A0A4R0FWD0</accession>
<proteinExistence type="predicted"/>
<feature type="non-terminal residue" evidence="1">
    <location>
        <position position="66"/>
    </location>
</feature>
<dbReference type="Proteomes" id="UP000292274">
    <property type="component" value="Unassembled WGS sequence"/>
</dbReference>
<protein>
    <submittedName>
        <fullName evidence="1">Uncharacterized protein</fullName>
    </submittedName>
</protein>
<keyword evidence="2" id="KW-1185">Reference proteome</keyword>
<dbReference type="RefSeq" id="WP_131309676.1">
    <property type="nucleotide sequence ID" value="NZ_SJJR01000042.1"/>
</dbReference>
<gene>
    <name evidence="1" type="ORF">E0H26_28975</name>
</gene>
<organism evidence="1 2">
    <name type="scientific">Micromonospora zingiberis</name>
    <dbReference type="NCBI Taxonomy" id="2053011"/>
    <lineage>
        <taxon>Bacteria</taxon>
        <taxon>Bacillati</taxon>
        <taxon>Actinomycetota</taxon>
        <taxon>Actinomycetes</taxon>
        <taxon>Micromonosporales</taxon>
        <taxon>Micromonosporaceae</taxon>
        <taxon>Micromonospora</taxon>
    </lineage>
</organism>
<reference evidence="1 2" key="1">
    <citation type="submission" date="2019-02" db="EMBL/GenBank/DDBJ databases">
        <title>Jishengella sp. nov., isolated from a root of Zingiber montanum.</title>
        <authorList>
            <person name="Kuncharoen N."/>
            <person name="Kudo T."/>
            <person name="Masahiro Y."/>
            <person name="Ohkuma M."/>
            <person name="Tanasupawat S."/>
        </authorList>
    </citation>
    <scope>NUCLEOTIDE SEQUENCE [LARGE SCALE GENOMIC DNA]</scope>
    <source>
        <strain evidence="1 2">PLAI 1-1</strain>
    </source>
</reference>
<evidence type="ECO:0000313" key="1">
    <source>
        <dbReference type="EMBL" id="TCB87393.1"/>
    </source>
</evidence>
<evidence type="ECO:0000313" key="2">
    <source>
        <dbReference type="Proteomes" id="UP000292274"/>
    </source>
</evidence>
<dbReference type="AlphaFoldDB" id="A0A4R0FWD0"/>
<name>A0A4R0FWD0_9ACTN</name>
<comment type="caution">
    <text evidence="1">The sequence shown here is derived from an EMBL/GenBank/DDBJ whole genome shotgun (WGS) entry which is preliminary data.</text>
</comment>
<sequence>MSDDAPGGSRDGQRRQFRIQSPALDDMMAAHRSRFADQFRDIVAAQRSQLRIQSPALDDMMAAHRS</sequence>